<proteinExistence type="predicted"/>
<name>A0A9D2MFA7_9FIRM</name>
<sequence>MLVSRRLDDQRYDEIVAQAEGRLPWLCPVWTDHNAHDPGITILELMAWYKEMQQYQMDQLTPAIQQKLLALAGLRLLPARPALCALEAPPDGKARPAMSRLETAEGALFELAEPIPAVRPALVQTLVQRRDERFSVAGLVAGETAFQPFAFGGEGDSRLLLGFDRPPEGALRLWFDVAQPDGVQRNPPDSQAQPPRTLCWEAGENGEGGALRPLADETWALSWSGYVLLPAPAHWQPGTDGLWWLRVSQTEAGCEEQVRLAGVSAGRYQAMQQQTRAACFTFRIESAPGQTVRMDSAQASAAALAVFLRDESGWRQTDAYEAGRTPAGLEVTADGDGAADDGGDNLMVVCLDPAHQKELLFDAKGRPGEQLFLPVEGAADSAQVLADRLALICMTLQRDGSVRPAVWRRVEDLSVCGPRDRVFTYDAARSLITFGDGLHGTVVCPGEGAVLVSQMVLSQCGGGNIPADTALAFQDDGQAVEHGAAWGGRWAESLPQGRARLLAELNETSKCLSAADYERCARQTPGLRMAGAKALPGYDPETPHQRRSALVTVAVLPAGEGKRPMADRRFLDAVDRQLERCRPICVQTKAAPARYVPCSAAVRLTAAPGAAPEMIRRAVEDFFAPRQERIGAPGRRGDLEAALQQLPGVYQVEQLELRGLDQSSYRNAVGDLQIPPDGILALERIELELRRP</sequence>
<comment type="caution">
    <text evidence="1">The sequence shown here is derived from an EMBL/GenBank/DDBJ whole genome shotgun (WGS) entry which is preliminary data.</text>
</comment>
<reference evidence="1" key="1">
    <citation type="journal article" date="2021" name="PeerJ">
        <title>Extensive microbial diversity within the chicken gut microbiome revealed by metagenomics and culture.</title>
        <authorList>
            <person name="Gilroy R."/>
            <person name="Ravi A."/>
            <person name="Getino M."/>
            <person name="Pursley I."/>
            <person name="Horton D.L."/>
            <person name="Alikhan N.F."/>
            <person name="Baker D."/>
            <person name="Gharbi K."/>
            <person name="Hall N."/>
            <person name="Watson M."/>
            <person name="Adriaenssens E.M."/>
            <person name="Foster-Nyarko E."/>
            <person name="Jarju S."/>
            <person name="Secka A."/>
            <person name="Antonio M."/>
            <person name="Oren A."/>
            <person name="Chaudhuri R.R."/>
            <person name="La Ragione R."/>
            <person name="Hildebrand F."/>
            <person name="Pallen M.J."/>
        </authorList>
    </citation>
    <scope>NUCLEOTIDE SEQUENCE</scope>
    <source>
        <strain evidence="1">ChiHjej9B8-13557</strain>
    </source>
</reference>
<protein>
    <submittedName>
        <fullName evidence="1">Baseplate J/gp47 family protein</fullName>
    </submittedName>
</protein>
<gene>
    <name evidence="1" type="ORF">H9771_05550</name>
</gene>
<evidence type="ECO:0000313" key="1">
    <source>
        <dbReference type="EMBL" id="HJB59105.1"/>
    </source>
</evidence>
<organism evidence="1 2">
    <name type="scientific">Candidatus Faecalibacterium faecipullorum</name>
    <dbReference type="NCBI Taxonomy" id="2838578"/>
    <lineage>
        <taxon>Bacteria</taxon>
        <taxon>Bacillati</taxon>
        <taxon>Bacillota</taxon>
        <taxon>Clostridia</taxon>
        <taxon>Eubacteriales</taxon>
        <taxon>Oscillospiraceae</taxon>
        <taxon>Faecalibacterium</taxon>
    </lineage>
</organism>
<dbReference type="AlphaFoldDB" id="A0A9D2MFA7"/>
<reference evidence="1" key="2">
    <citation type="submission" date="2021-04" db="EMBL/GenBank/DDBJ databases">
        <authorList>
            <person name="Gilroy R."/>
        </authorList>
    </citation>
    <scope>NUCLEOTIDE SEQUENCE</scope>
    <source>
        <strain evidence="1">ChiHjej9B8-13557</strain>
    </source>
</reference>
<accession>A0A9D2MFA7</accession>
<dbReference type="EMBL" id="DWXX01000096">
    <property type="protein sequence ID" value="HJB59105.1"/>
    <property type="molecule type" value="Genomic_DNA"/>
</dbReference>
<dbReference type="Proteomes" id="UP000824211">
    <property type="component" value="Unassembled WGS sequence"/>
</dbReference>
<evidence type="ECO:0000313" key="2">
    <source>
        <dbReference type="Proteomes" id="UP000824211"/>
    </source>
</evidence>